<comment type="caution">
    <text evidence="13">The sequence shown here is derived from an EMBL/GenBank/DDBJ whole genome shotgun (WGS) entry which is preliminary data.</text>
</comment>
<dbReference type="SUPFAM" id="SSF56112">
    <property type="entry name" value="Protein kinase-like (PK-like)"/>
    <property type="match status" value="1"/>
</dbReference>
<dbReference type="Gene3D" id="1.10.510.10">
    <property type="entry name" value="Transferase(Phosphotransferase) domain 1"/>
    <property type="match status" value="1"/>
</dbReference>
<sequence length="1453" mass="157755">MAMAYLYYYPSRINGEIRSHILNLETQSGEGETPTQLLISDMAFDQNSIPKDLRPLNIVRNLSDEPRITSVTSAGRSPDGYYANPVREIGSPDSVPVYYPSPVSEAGFVGLGYGNAIPNVAAWGPRVAVQTLPVAYQSVCPAVGYGYNSNLANRGAGGSGELVSNNCAMSTASGGSPNLGNPAAGAYGVDLASHDMANRMGYAPNLSKRGSGNAADQLVNDSAAGCGYNPNIGNRVGGNAADQASDEGGDDSASGRKVKFLCSFGGKILPRPSDGVLRYVGGHTRIISVRSDVSYNELVQKMMDTYGQPVVIKYQLPDEDLDALVSVSCPDDLENLMEEYEKMIERSSDGSAKLRMFLFSASELESSGMLPFVDLHDSGQRYVDAVNGIGGGGGGITRKESVTSATSTQASDFSANDAVDGFLTGQGDVTGALPSGMLLRKQNSANSDDFSPRLVYVDPSTVGYTEPTVVPLRMPLAKSGPLEVDLERSVPVSVIPQHLGLQQPGMEIPTSAFVPAYVDPRQEIPNQADYLQFPPHLGFPNSQLLRPPSPVYTQPHLHGNGAGVVPSQYFPPAVCATVNPPPSYVGVRQSVLQPMIQPRIENYVDERTFVPRVVQPVPVEQSYNSYQVPVPSAVVGGNYGYHHQVPRQDHALISEGVVPCQQVMFSDKIPRIQDCYMCQKRLPHAHSDTMVQGQRDSGASALSDLSSTLHSLRLDDRIRTQPMAKVMVTGALGERALDQGVEARRRVHAHVDPQIGNFQLETSGLMQNPDSMCEKERINSQQVDIVEHPRIPIPQAVAGRAIEVQPPNSAFMTAVLQYGRDDPVQQQSVAAQYLVKQDPLVKPVIQGITPVGGAAPVLASERSNRESPKANNFPGIVMNEGAADTSISYDHLRPIEGRVESGRNFPPETSILSDRRTPYEHNKPPVDKFETSYCIPAEPLPSYSTEIQYNPTSRLVETCEVTQAPMWGNPGYHTQPKVGAHLLDSDEVHYGNPAFRGIDPPYTLPPSTTGDVQDFSNSLFSNQDPWNLRHDTHFPPPRPRSYASNDSIGENRSCSYTEQSLVEDGVQPSFGILNKDLGSEQSQLENGSAEEQIKNELQAVAEGVAASVFQPSTASNSGSCKDSIHADVKKSTSECKTKAEDVKNKVSETANAGFPVSDGIGRLQIIKNSDLEELKELGSGTFGTVYHGKWRGTDVAIKRINDRCFSGKPSEQERMRDDFWNEAIKLADLHHPNVLAFYGVVLDGPGGAVATVTEYMVNGSLRNALQKNEKILDKRKRLLIAMDVAFGMEYLHEKNIVHFDLKSDNLLVNLRDPHRPICKVGDLGLSKVKCQTLISGSVRGTLPWMAPELLNGSNCLVSEKVDVFSFGIVLWELLTGEEPYADLHYGAIIGGIVSNTLRPLVPESCDPEWKSLMERSWSAEPSERPSFTEIANLLRAMAGKLPSKGQSPQQQQQ</sequence>
<dbReference type="GO" id="GO:0004674">
    <property type="term" value="F:protein serine/threonine kinase activity"/>
    <property type="evidence" value="ECO:0007669"/>
    <property type="project" value="UniProtKB-KW"/>
</dbReference>
<evidence type="ECO:0000256" key="7">
    <source>
        <dbReference type="ARBA" id="ARBA00022777"/>
    </source>
</evidence>
<dbReference type="Pfam" id="PF00564">
    <property type="entry name" value="PB1"/>
    <property type="match status" value="1"/>
</dbReference>
<dbReference type="Gene3D" id="3.10.20.90">
    <property type="entry name" value="Phosphatidylinositol 3-kinase Catalytic Subunit, Chain A, domain 1"/>
    <property type="match status" value="1"/>
</dbReference>
<dbReference type="PROSITE" id="PS00108">
    <property type="entry name" value="PROTEIN_KINASE_ST"/>
    <property type="match status" value="1"/>
</dbReference>
<dbReference type="Gene3D" id="3.30.200.20">
    <property type="entry name" value="Phosphorylase Kinase, domain 1"/>
    <property type="match status" value="1"/>
</dbReference>
<keyword evidence="8 10" id="KW-0067">ATP-binding</keyword>
<evidence type="ECO:0000313" key="13">
    <source>
        <dbReference type="EMBL" id="KAF4352250.1"/>
    </source>
</evidence>
<dbReference type="GO" id="GO:0009734">
    <property type="term" value="P:auxin-activated signaling pathway"/>
    <property type="evidence" value="ECO:0007669"/>
    <property type="project" value="UniProtKB-KW"/>
</dbReference>
<dbReference type="InterPro" id="IPR000270">
    <property type="entry name" value="PB1_dom"/>
</dbReference>
<dbReference type="CDD" id="cd13999">
    <property type="entry name" value="STKc_MAP3K-like"/>
    <property type="match status" value="1"/>
</dbReference>
<dbReference type="SMART" id="SM00666">
    <property type="entry name" value="PB1"/>
    <property type="match status" value="1"/>
</dbReference>
<dbReference type="PROSITE" id="PS00107">
    <property type="entry name" value="PROTEIN_KINASE_ATP"/>
    <property type="match status" value="1"/>
</dbReference>
<dbReference type="GO" id="GO:0005737">
    <property type="term" value="C:cytoplasm"/>
    <property type="evidence" value="ECO:0007669"/>
    <property type="project" value="UniProtKB-SubCell"/>
</dbReference>
<dbReference type="Pfam" id="PF07714">
    <property type="entry name" value="PK_Tyr_Ser-Thr"/>
    <property type="match status" value="1"/>
</dbReference>
<keyword evidence="4" id="KW-0597">Phosphoprotein</keyword>
<dbReference type="InterPro" id="IPR011009">
    <property type="entry name" value="Kinase-like_dom_sf"/>
</dbReference>
<evidence type="ECO:0000256" key="5">
    <source>
        <dbReference type="ARBA" id="ARBA00022679"/>
    </source>
</evidence>
<dbReference type="SMART" id="SM00220">
    <property type="entry name" value="S_TKc"/>
    <property type="match status" value="1"/>
</dbReference>
<feature type="region of interest" description="Disordered" evidence="11">
    <location>
        <begin position="1021"/>
        <end position="1050"/>
    </location>
</feature>
<evidence type="ECO:0000256" key="3">
    <source>
        <dbReference type="ARBA" id="ARBA00022527"/>
    </source>
</evidence>
<evidence type="ECO:0000256" key="11">
    <source>
        <dbReference type="SAM" id="MobiDB-lite"/>
    </source>
</evidence>
<dbReference type="InterPro" id="IPR008271">
    <property type="entry name" value="Ser/Thr_kinase_AS"/>
</dbReference>
<dbReference type="FunFam" id="1.10.510.10:FF:000142">
    <property type="entry name" value="Octicosapeptide/phox/Bem1p domain kinase superfamily protein"/>
    <property type="match status" value="1"/>
</dbReference>
<gene>
    <name evidence="13" type="ORF">F8388_003647</name>
</gene>
<keyword evidence="5" id="KW-0808">Transferase</keyword>
<feature type="domain" description="Protein kinase" evidence="12">
    <location>
        <begin position="1171"/>
        <end position="1437"/>
    </location>
</feature>
<dbReference type="InterPro" id="IPR001245">
    <property type="entry name" value="Ser-Thr/Tyr_kinase_cat_dom"/>
</dbReference>
<evidence type="ECO:0000256" key="2">
    <source>
        <dbReference type="ARBA" id="ARBA00022490"/>
    </source>
</evidence>
<keyword evidence="2" id="KW-0963">Cytoplasm</keyword>
<name>A0A7J6E336_CANSA</name>
<dbReference type="PANTHER" id="PTHR23257">
    <property type="entry name" value="SERINE-THREONINE PROTEIN KINASE"/>
    <property type="match status" value="1"/>
</dbReference>
<dbReference type="PRINTS" id="PR00109">
    <property type="entry name" value="TYRKINASE"/>
</dbReference>
<dbReference type="CDD" id="cd06410">
    <property type="entry name" value="PB1_UP2"/>
    <property type="match status" value="1"/>
</dbReference>
<dbReference type="Proteomes" id="UP000525078">
    <property type="component" value="Unassembled WGS sequence"/>
</dbReference>
<dbReference type="InterPro" id="IPR050167">
    <property type="entry name" value="Ser_Thr_protein_kinase"/>
</dbReference>
<evidence type="ECO:0000256" key="9">
    <source>
        <dbReference type="ARBA" id="ARBA00023294"/>
    </source>
</evidence>
<dbReference type="GO" id="GO:0005524">
    <property type="term" value="F:ATP binding"/>
    <property type="evidence" value="ECO:0007669"/>
    <property type="project" value="UniProtKB-UniRule"/>
</dbReference>
<dbReference type="FunFam" id="3.10.20.90:FF:000058">
    <property type="entry name" value="Octicosapeptide/phox/Bem1p domain kinase superfamily protein"/>
    <property type="match status" value="1"/>
</dbReference>
<protein>
    <recommendedName>
        <fullName evidence="12">Protein kinase domain-containing protein</fullName>
    </recommendedName>
</protein>
<evidence type="ECO:0000256" key="1">
    <source>
        <dbReference type="ARBA" id="ARBA00004496"/>
    </source>
</evidence>
<keyword evidence="7" id="KW-0418">Kinase</keyword>
<evidence type="ECO:0000256" key="6">
    <source>
        <dbReference type="ARBA" id="ARBA00022741"/>
    </source>
</evidence>
<keyword evidence="9" id="KW-0927">Auxin signaling pathway</keyword>
<dbReference type="InterPro" id="IPR000719">
    <property type="entry name" value="Prot_kinase_dom"/>
</dbReference>
<proteinExistence type="predicted"/>
<evidence type="ECO:0000259" key="12">
    <source>
        <dbReference type="PROSITE" id="PS50011"/>
    </source>
</evidence>
<dbReference type="InterPro" id="IPR017441">
    <property type="entry name" value="Protein_kinase_ATP_BS"/>
</dbReference>
<keyword evidence="6 10" id="KW-0547">Nucleotide-binding</keyword>
<keyword evidence="3" id="KW-0723">Serine/threonine-protein kinase</keyword>
<evidence type="ECO:0000256" key="4">
    <source>
        <dbReference type="ARBA" id="ARBA00022553"/>
    </source>
</evidence>
<accession>A0A7J6E336</accession>
<comment type="subcellular location">
    <subcellularLocation>
        <location evidence="1">Cytoplasm</location>
    </subcellularLocation>
</comment>
<evidence type="ECO:0000256" key="10">
    <source>
        <dbReference type="PROSITE-ProRule" id="PRU10141"/>
    </source>
</evidence>
<feature type="binding site" evidence="10">
    <location>
        <position position="1198"/>
    </location>
    <ligand>
        <name>ATP</name>
        <dbReference type="ChEBI" id="CHEBI:30616"/>
    </ligand>
</feature>
<dbReference type="PANTHER" id="PTHR23257:SF797">
    <property type="entry name" value="KINASE SUPERFAMILY WITH OCTICOSAPEPTIDE_PHOX_BEM1P DOMAIN-CONTAINING PROTEIN"/>
    <property type="match status" value="1"/>
</dbReference>
<dbReference type="PROSITE" id="PS50011">
    <property type="entry name" value="PROTEIN_KINASE_DOM"/>
    <property type="match status" value="1"/>
</dbReference>
<evidence type="ECO:0000256" key="8">
    <source>
        <dbReference type="ARBA" id="ARBA00022840"/>
    </source>
</evidence>
<organism evidence="13 14">
    <name type="scientific">Cannabis sativa</name>
    <name type="common">Hemp</name>
    <name type="synonym">Marijuana</name>
    <dbReference type="NCBI Taxonomy" id="3483"/>
    <lineage>
        <taxon>Eukaryota</taxon>
        <taxon>Viridiplantae</taxon>
        <taxon>Streptophyta</taxon>
        <taxon>Embryophyta</taxon>
        <taxon>Tracheophyta</taxon>
        <taxon>Spermatophyta</taxon>
        <taxon>Magnoliopsida</taxon>
        <taxon>eudicotyledons</taxon>
        <taxon>Gunneridae</taxon>
        <taxon>Pentapetalae</taxon>
        <taxon>rosids</taxon>
        <taxon>fabids</taxon>
        <taxon>Rosales</taxon>
        <taxon>Cannabaceae</taxon>
        <taxon>Cannabis</taxon>
    </lineage>
</organism>
<reference evidence="13 14" key="1">
    <citation type="journal article" date="2020" name="bioRxiv">
        <title>Sequence and annotation of 42 cannabis genomes reveals extensive copy number variation in cannabinoid synthesis and pathogen resistance genes.</title>
        <authorList>
            <person name="Mckernan K.J."/>
            <person name="Helbert Y."/>
            <person name="Kane L.T."/>
            <person name="Ebling H."/>
            <person name="Zhang L."/>
            <person name="Liu B."/>
            <person name="Eaton Z."/>
            <person name="Mclaughlin S."/>
            <person name="Kingan S."/>
            <person name="Baybayan P."/>
            <person name="Concepcion G."/>
            <person name="Jordan M."/>
            <person name="Riva A."/>
            <person name="Barbazuk W."/>
            <person name="Harkins T."/>
        </authorList>
    </citation>
    <scope>NUCLEOTIDE SEQUENCE [LARGE SCALE GENOMIC DNA]</scope>
    <source>
        <strain evidence="14">cv. Jamaican Lion 4</strain>
        <tissue evidence="13">Leaf</tissue>
    </source>
</reference>
<dbReference type="SUPFAM" id="SSF54277">
    <property type="entry name" value="CAD &amp; PB1 domains"/>
    <property type="match status" value="1"/>
</dbReference>
<dbReference type="GO" id="GO:0010928">
    <property type="term" value="P:regulation of auxin mediated signaling pathway"/>
    <property type="evidence" value="ECO:0007669"/>
    <property type="project" value="UniProtKB-ARBA"/>
</dbReference>
<evidence type="ECO:0000313" key="14">
    <source>
        <dbReference type="Proteomes" id="UP000525078"/>
    </source>
</evidence>
<feature type="region of interest" description="Disordered" evidence="11">
    <location>
        <begin position="898"/>
        <end position="920"/>
    </location>
</feature>
<dbReference type="FunFam" id="3.30.200.20:FF:000081">
    <property type="entry name" value="Octicosapeptide/phox/Bem1p domain kinase superfamily protein"/>
    <property type="match status" value="1"/>
</dbReference>
<dbReference type="EMBL" id="JAATIP010000317">
    <property type="protein sequence ID" value="KAF4352250.1"/>
    <property type="molecule type" value="Genomic_DNA"/>
</dbReference>